<comment type="subcellular location">
    <subcellularLocation>
        <location evidence="1">Cell membrane</location>
        <topology evidence="1">Single-pass type I membrane protein</topology>
    </subcellularLocation>
</comment>
<feature type="signal peptide" evidence="13">
    <location>
        <begin position="1"/>
        <end position="30"/>
    </location>
</feature>
<dbReference type="Proteomes" id="UP001558713">
    <property type="component" value="Unassembled WGS sequence"/>
</dbReference>
<dbReference type="PANTHER" id="PTHR48065">
    <property type="entry name" value="OS10G0469600 PROTEIN"/>
    <property type="match status" value="1"/>
</dbReference>
<feature type="transmembrane region" description="Helical" evidence="12">
    <location>
        <begin position="806"/>
        <end position="831"/>
    </location>
</feature>
<evidence type="ECO:0000256" key="8">
    <source>
        <dbReference type="ARBA" id="ARBA00022989"/>
    </source>
</evidence>
<proteinExistence type="inferred from homology"/>
<keyword evidence="7" id="KW-0677">Repeat</keyword>
<feature type="domain" description="Leucine-rich repeat-containing N-terminal plant-type" evidence="14">
    <location>
        <begin position="39"/>
        <end position="82"/>
    </location>
</feature>
<keyword evidence="10" id="KW-0675">Receptor</keyword>
<evidence type="ECO:0000256" key="7">
    <source>
        <dbReference type="ARBA" id="ARBA00022737"/>
    </source>
</evidence>
<dbReference type="EMBL" id="JBANAX010000416">
    <property type="protein sequence ID" value="KAL1209458.1"/>
    <property type="molecule type" value="Genomic_DNA"/>
</dbReference>
<evidence type="ECO:0000313" key="17">
    <source>
        <dbReference type="Proteomes" id="UP001558713"/>
    </source>
</evidence>
<dbReference type="Pfam" id="PF23598">
    <property type="entry name" value="LRR_14"/>
    <property type="match status" value="1"/>
</dbReference>
<gene>
    <name evidence="16" type="ORF">V5N11_022799</name>
</gene>
<evidence type="ECO:0000256" key="2">
    <source>
        <dbReference type="ARBA" id="ARBA00009592"/>
    </source>
</evidence>
<evidence type="ECO:0000256" key="9">
    <source>
        <dbReference type="ARBA" id="ARBA00023136"/>
    </source>
</evidence>
<evidence type="ECO:0000256" key="4">
    <source>
        <dbReference type="ARBA" id="ARBA00022614"/>
    </source>
</evidence>
<dbReference type="SMART" id="SM00369">
    <property type="entry name" value="LRR_TYP"/>
    <property type="match status" value="8"/>
</dbReference>
<keyword evidence="3" id="KW-1003">Cell membrane</keyword>
<dbReference type="GO" id="GO:0005886">
    <property type="term" value="C:plasma membrane"/>
    <property type="evidence" value="ECO:0007669"/>
    <property type="project" value="UniProtKB-SubCell"/>
</dbReference>
<name>A0ABD1ARS0_CARAN</name>
<comment type="similarity">
    <text evidence="2">Belongs to the RLP family.</text>
</comment>
<organism evidence="16 17">
    <name type="scientific">Cardamine amara subsp. amara</name>
    <dbReference type="NCBI Taxonomy" id="228776"/>
    <lineage>
        <taxon>Eukaryota</taxon>
        <taxon>Viridiplantae</taxon>
        <taxon>Streptophyta</taxon>
        <taxon>Embryophyta</taxon>
        <taxon>Tracheophyta</taxon>
        <taxon>Spermatophyta</taxon>
        <taxon>Magnoliopsida</taxon>
        <taxon>eudicotyledons</taxon>
        <taxon>Gunneridae</taxon>
        <taxon>Pentapetalae</taxon>
        <taxon>rosids</taxon>
        <taxon>malvids</taxon>
        <taxon>Brassicales</taxon>
        <taxon>Brassicaceae</taxon>
        <taxon>Cardamineae</taxon>
        <taxon>Cardamine</taxon>
    </lineage>
</organism>
<dbReference type="AlphaFoldDB" id="A0ABD1ARS0"/>
<evidence type="ECO:0000259" key="14">
    <source>
        <dbReference type="Pfam" id="PF08263"/>
    </source>
</evidence>
<evidence type="ECO:0000256" key="12">
    <source>
        <dbReference type="SAM" id="Phobius"/>
    </source>
</evidence>
<dbReference type="InterPro" id="IPR032675">
    <property type="entry name" value="LRR_dom_sf"/>
</dbReference>
<feature type="chain" id="PRO_5044795223" evidence="13">
    <location>
        <begin position="31"/>
        <end position="853"/>
    </location>
</feature>
<keyword evidence="5 12" id="KW-0812">Transmembrane</keyword>
<sequence length="853" mass="94180">MKHSMNSISLIHITLSFLLSFTFNFPDVFAAPSTHLCHPKQRDAILEFMNELEIQKPCDKFPKTESWANNSDCCSWDGISCDTNLRDVIELNLGYSCLHGQLNSKSAIFMLENLRSLNLIGNNFSGEIPSSLGNLSHLTTLYLSSNNFSGKIPSSLGNLSNLTTLVLSDNNFDGEIPSSLGRLKQLVRLEVAYNKFSGNFPIILGNLTNLSYLSISNNHFVGTLPPNISSSLPNLEVFYANHNTFTGTPPSSLFTIPSLIFIDLADNQLNGTLEFGNISSSFNSKLGSLWLGNNNFSGPIPKSISKLVNLTAIDLSHYNTQGPVDFSIFSHLKSLRFLYLSLLNTTTTFDLNAILSCCSKSLVILDLSGNHVSATKKSSSVSDPPLLIEFNLSRCGLTEFPDILRTQNEIRFFDISNNKIKGQVPGWLWTFPDLTYVDLSRNTFTSFEISTKPGAMQPSMSYLRGTNNNFTGEVPSFICAFCSLLILDLSNNKFNGSIPPCLGNFSSTLQVLNLRKNRFCGGLPENISASLQSLDIGHNHLMGKLPRSLVRISSLQVLNVESNKISDTFPFWLSSLQELQVLVLRSNAFQGPMIHQVGFPKLRIIDISSNHFSGTLPSDCFATWTSMFSLGKNEDQSNGAYMGTGYYSDSMVLMNKGVEMELVRILKIYTAIDFSGNKFQGQIPTSIGLLKELHVLNMSNNAFTGNIPSSMANMIELESLDVSLNKLSGDIPQELGKLSYLAYMNFSYNQLVGLVPGGTQFLTQPCSSFEDNPGLYGPTLDQVCVDIHGKTHQSLTSEPEEDEEEVISWIAAAIGFIPGIAIGLMMGYIFVCYKPELFNFGQNKRRSIFTTIH</sequence>
<dbReference type="Pfam" id="PF08263">
    <property type="entry name" value="LRRNT_2"/>
    <property type="match status" value="1"/>
</dbReference>
<evidence type="ECO:0000256" key="6">
    <source>
        <dbReference type="ARBA" id="ARBA00022729"/>
    </source>
</evidence>
<dbReference type="FunFam" id="3.80.10.10:FF:000095">
    <property type="entry name" value="LRR receptor-like serine/threonine-protein kinase GSO1"/>
    <property type="match status" value="2"/>
</dbReference>
<dbReference type="Pfam" id="PF00560">
    <property type="entry name" value="LRR_1"/>
    <property type="match status" value="5"/>
</dbReference>
<dbReference type="PANTHER" id="PTHR48065:SF5">
    <property type="entry name" value="RECEPTOR-LIKE PROTEIN CF-9 HOMOLOG"/>
    <property type="match status" value="1"/>
</dbReference>
<evidence type="ECO:0000256" key="10">
    <source>
        <dbReference type="ARBA" id="ARBA00023170"/>
    </source>
</evidence>
<evidence type="ECO:0000256" key="5">
    <source>
        <dbReference type="ARBA" id="ARBA00022692"/>
    </source>
</evidence>
<comment type="caution">
    <text evidence="16">The sequence shown here is derived from an EMBL/GenBank/DDBJ whole genome shotgun (WGS) entry which is preliminary data.</text>
</comment>
<dbReference type="InterPro" id="IPR001611">
    <property type="entry name" value="Leu-rich_rpt"/>
</dbReference>
<evidence type="ECO:0000256" key="13">
    <source>
        <dbReference type="SAM" id="SignalP"/>
    </source>
</evidence>
<dbReference type="Pfam" id="PF13855">
    <property type="entry name" value="LRR_8"/>
    <property type="match status" value="1"/>
</dbReference>
<reference evidence="16 17" key="1">
    <citation type="submission" date="2024-04" db="EMBL/GenBank/DDBJ databases">
        <title>Genome assembly C_amara_ONT_v2.</title>
        <authorList>
            <person name="Yant L."/>
            <person name="Moore C."/>
            <person name="Slenker M."/>
        </authorList>
    </citation>
    <scope>NUCLEOTIDE SEQUENCE [LARGE SCALE GENOMIC DNA]</scope>
    <source>
        <tissue evidence="16">Leaf</tissue>
    </source>
</reference>
<protein>
    <submittedName>
        <fullName evidence="16">Receptor-like protein 32</fullName>
    </submittedName>
</protein>
<evidence type="ECO:0000256" key="3">
    <source>
        <dbReference type="ARBA" id="ARBA00022475"/>
    </source>
</evidence>
<keyword evidence="17" id="KW-1185">Reference proteome</keyword>
<evidence type="ECO:0000256" key="11">
    <source>
        <dbReference type="ARBA" id="ARBA00023180"/>
    </source>
</evidence>
<dbReference type="InterPro" id="IPR003591">
    <property type="entry name" value="Leu-rich_rpt_typical-subtyp"/>
</dbReference>
<evidence type="ECO:0000313" key="16">
    <source>
        <dbReference type="EMBL" id="KAL1209458.1"/>
    </source>
</evidence>
<dbReference type="FunFam" id="3.80.10.10:FF:000111">
    <property type="entry name" value="LRR receptor-like serine/threonine-protein kinase ERECTA"/>
    <property type="match status" value="1"/>
</dbReference>
<feature type="domain" description="Disease resistance R13L4/SHOC-2-like LRR" evidence="15">
    <location>
        <begin position="112"/>
        <end position="346"/>
    </location>
</feature>
<dbReference type="SUPFAM" id="SSF52058">
    <property type="entry name" value="L domain-like"/>
    <property type="match status" value="3"/>
</dbReference>
<dbReference type="InterPro" id="IPR013210">
    <property type="entry name" value="LRR_N_plant-typ"/>
</dbReference>
<evidence type="ECO:0000256" key="1">
    <source>
        <dbReference type="ARBA" id="ARBA00004251"/>
    </source>
</evidence>
<evidence type="ECO:0000259" key="15">
    <source>
        <dbReference type="Pfam" id="PF23598"/>
    </source>
</evidence>
<keyword evidence="8 12" id="KW-1133">Transmembrane helix</keyword>
<dbReference type="Gene3D" id="3.80.10.10">
    <property type="entry name" value="Ribonuclease Inhibitor"/>
    <property type="match status" value="2"/>
</dbReference>
<keyword evidence="6 13" id="KW-0732">Signal</keyword>
<dbReference type="InterPro" id="IPR055414">
    <property type="entry name" value="LRR_R13L4/SHOC2-like"/>
</dbReference>
<keyword evidence="11" id="KW-0325">Glycoprotein</keyword>
<keyword evidence="4" id="KW-0433">Leucine-rich repeat</keyword>
<accession>A0ABD1ARS0</accession>
<keyword evidence="9 12" id="KW-0472">Membrane</keyword>